<gene>
    <name evidence="1" type="ORF">BDW59DRAFT_144961</name>
</gene>
<protein>
    <submittedName>
        <fullName evidence="1">Uncharacterized protein</fullName>
    </submittedName>
</protein>
<reference evidence="1 2" key="1">
    <citation type="submission" date="2024-07" db="EMBL/GenBank/DDBJ databases">
        <title>Section-level genome sequencing and comparative genomics of Aspergillus sections Usti and Cavernicolus.</title>
        <authorList>
            <consortium name="Lawrence Berkeley National Laboratory"/>
            <person name="Nybo J.L."/>
            <person name="Vesth T.C."/>
            <person name="Theobald S."/>
            <person name="Frisvad J.C."/>
            <person name="Larsen T.O."/>
            <person name="Kjaerboelling I."/>
            <person name="Rothschild-Mancinelli K."/>
            <person name="Lyhne E.K."/>
            <person name="Kogle M.E."/>
            <person name="Barry K."/>
            <person name="Clum A."/>
            <person name="Na H."/>
            <person name="Ledsgaard L."/>
            <person name="Lin J."/>
            <person name="Lipzen A."/>
            <person name="Kuo A."/>
            <person name="Riley R."/>
            <person name="Mondo S."/>
            <person name="LaButti K."/>
            <person name="Haridas S."/>
            <person name="Pangalinan J."/>
            <person name="Salamov A.A."/>
            <person name="Simmons B.A."/>
            <person name="Magnuson J.K."/>
            <person name="Chen J."/>
            <person name="Drula E."/>
            <person name="Henrissat B."/>
            <person name="Wiebenga A."/>
            <person name="Lubbers R.J."/>
            <person name="Gomes A.C."/>
            <person name="Makela M.R."/>
            <person name="Stajich J."/>
            <person name="Grigoriev I.V."/>
            <person name="Mortensen U.H."/>
            <person name="De vries R.P."/>
            <person name="Baker S.E."/>
            <person name="Andersen M.R."/>
        </authorList>
    </citation>
    <scope>NUCLEOTIDE SEQUENCE [LARGE SCALE GENOMIC DNA]</scope>
    <source>
        <strain evidence="1 2">CBS 600.67</strain>
    </source>
</reference>
<dbReference type="Proteomes" id="UP001610335">
    <property type="component" value="Unassembled WGS sequence"/>
</dbReference>
<sequence>MSAEIVGRTWVEAGRNGMNYGLLNLVSTFSLERERPAYLRLRTYYQVEVIWTEYY</sequence>
<name>A0ABR4IFS5_9EURO</name>
<organism evidence="1 2">
    <name type="scientific">Aspergillus cavernicola</name>
    <dbReference type="NCBI Taxonomy" id="176166"/>
    <lineage>
        <taxon>Eukaryota</taxon>
        <taxon>Fungi</taxon>
        <taxon>Dikarya</taxon>
        <taxon>Ascomycota</taxon>
        <taxon>Pezizomycotina</taxon>
        <taxon>Eurotiomycetes</taxon>
        <taxon>Eurotiomycetidae</taxon>
        <taxon>Eurotiales</taxon>
        <taxon>Aspergillaceae</taxon>
        <taxon>Aspergillus</taxon>
        <taxon>Aspergillus subgen. Nidulantes</taxon>
    </lineage>
</organism>
<evidence type="ECO:0000313" key="1">
    <source>
        <dbReference type="EMBL" id="KAL2826620.1"/>
    </source>
</evidence>
<evidence type="ECO:0000313" key="2">
    <source>
        <dbReference type="Proteomes" id="UP001610335"/>
    </source>
</evidence>
<keyword evidence="2" id="KW-1185">Reference proteome</keyword>
<accession>A0ABR4IFS5</accession>
<proteinExistence type="predicted"/>
<dbReference type="EMBL" id="JBFXLS010000029">
    <property type="protein sequence ID" value="KAL2826620.1"/>
    <property type="molecule type" value="Genomic_DNA"/>
</dbReference>
<comment type="caution">
    <text evidence="1">The sequence shown here is derived from an EMBL/GenBank/DDBJ whole genome shotgun (WGS) entry which is preliminary data.</text>
</comment>